<evidence type="ECO:0000313" key="2">
    <source>
        <dbReference type="EMBL" id="KAL3315638.1"/>
    </source>
</evidence>
<evidence type="ECO:0000256" key="1">
    <source>
        <dbReference type="SAM" id="MobiDB-lite"/>
    </source>
</evidence>
<sequence length="73" mass="8196">MNILLPSEENFPAQFVSLSGAQAASAKKQHFSSTDQDSENSRDPRNKSHFMRDYVNYNCKGSAFLTVIHNTCL</sequence>
<organism evidence="2 3">
    <name type="scientific">Cichlidogyrus casuarinus</name>
    <dbReference type="NCBI Taxonomy" id="1844966"/>
    <lineage>
        <taxon>Eukaryota</taxon>
        <taxon>Metazoa</taxon>
        <taxon>Spiralia</taxon>
        <taxon>Lophotrochozoa</taxon>
        <taxon>Platyhelminthes</taxon>
        <taxon>Monogenea</taxon>
        <taxon>Monopisthocotylea</taxon>
        <taxon>Dactylogyridea</taxon>
        <taxon>Ancyrocephalidae</taxon>
        <taxon>Cichlidogyrus</taxon>
    </lineage>
</organism>
<dbReference type="Proteomes" id="UP001626550">
    <property type="component" value="Unassembled WGS sequence"/>
</dbReference>
<gene>
    <name evidence="2" type="ORF">Ciccas_005724</name>
</gene>
<reference evidence="2 3" key="1">
    <citation type="submission" date="2024-11" db="EMBL/GenBank/DDBJ databases">
        <title>Adaptive evolution of stress response genes in parasites aligns with host niche diversity.</title>
        <authorList>
            <person name="Hahn C."/>
            <person name="Resl P."/>
        </authorList>
    </citation>
    <scope>NUCLEOTIDE SEQUENCE [LARGE SCALE GENOMIC DNA]</scope>
    <source>
        <strain evidence="2">EGGRZ-B1_66</strain>
        <tissue evidence="2">Body</tissue>
    </source>
</reference>
<feature type="region of interest" description="Disordered" evidence="1">
    <location>
        <begin position="26"/>
        <end position="49"/>
    </location>
</feature>
<evidence type="ECO:0000313" key="3">
    <source>
        <dbReference type="Proteomes" id="UP001626550"/>
    </source>
</evidence>
<name>A0ABD2Q7U2_9PLAT</name>
<accession>A0ABD2Q7U2</accession>
<comment type="caution">
    <text evidence="2">The sequence shown here is derived from an EMBL/GenBank/DDBJ whole genome shotgun (WGS) entry which is preliminary data.</text>
</comment>
<feature type="compositionally biased region" description="Basic and acidic residues" evidence="1">
    <location>
        <begin position="39"/>
        <end position="49"/>
    </location>
</feature>
<proteinExistence type="predicted"/>
<protein>
    <submittedName>
        <fullName evidence="2">Uncharacterized protein</fullName>
    </submittedName>
</protein>
<keyword evidence="3" id="KW-1185">Reference proteome</keyword>
<dbReference type="AlphaFoldDB" id="A0ABD2Q7U2"/>
<dbReference type="EMBL" id="JBJKFK010000699">
    <property type="protein sequence ID" value="KAL3315638.1"/>
    <property type="molecule type" value="Genomic_DNA"/>
</dbReference>